<feature type="binding site" evidence="11">
    <location>
        <position position="357"/>
    </location>
    <ligand>
        <name>L-glutamine</name>
        <dbReference type="ChEBI" id="CHEBI:58359"/>
    </ligand>
</feature>
<feature type="region of interest" description="Amidoligase domain" evidence="11">
    <location>
        <begin position="1"/>
        <end position="269"/>
    </location>
</feature>
<feature type="binding site" evidence="11">
    <location>
        <position position="73"/>
    </location>
    <ligand>
        <name>Mg(2+)</name>
        <dbReference type="ChEBI" id="CHEBI:18420"/>
    </ligand>
</feature>
<dbReference type="GO" id="GO:0046872">
    <property type="term" value="F:metal ion binding"/>
    <property type="evidence" value="ECO:0007669"/>
    <property type="project" value="UniProtKB-KW"/>
</dbReference>
<keyword evidence="4 11" id="KW-0479">Metal-binding</keyword>
<evidence type="ECO:0000256" key="2">
    <source>
        <dbReference type="ARBA" id="ARBA00007533"/>
    </source>
</evidence>
<dbReference type="SUPFAM" id="SSF52540">
    <property type="entry name" value="P-loop containing nucleoside triphosphate hydrolases"/>
    <property type="match status" value="1"/>
</dbReference>
<dbReference type="PANTHER" id="PTHR11550">
    <property type="entry name" value="CTP SYNTHASE"/>
    <property type="match status" value="1"/>
</dbReference>
<dbReference type="GO" id="GO:0044210">
    <property type="term" value="P:'de novo' CTP biosynthetic process"/>
    <property type="evidence" value="ECO:0007669"/>
    <property type="project" value="UniProtKB-UniRule"/>
</dbReference>
<dbReference type="CDD" id="cd01746">
    <property type="entry name" value="GATase1_CTP_Synthase"/>
    <property type="match status" value="1"/>
</dbReference>
<evidence type="ECO:0000259" key="12">
    <source>
        <dbReference type="Pfam" id="PF00117"/>
    </source>
</evidence>
<feature type="binding site" evidence="11">
    <location>
        <position position="143"/>
    </location>
    <ligand>
        <name>Mg(2+)</name>
        <dbReference type="ChEBI" id="CHEBI:18420"/>
    </ligand>
</feature>
<feature type="binding site" evidence="11">
    <location>
        <begin position="190"/>
        <end position="195"/>
    </location>
    <ligand>
        <name>CTP</name>
        <dbReference type="ChEBI" id="CHEBI:37563"/>
        <note>allosteric inhibitor</note>
    </ligand>
</feature>
<dbReference type="InterPro" id="IPR027417">
    <property type="entry name" value="P-loop_NTPase"/>
</dbReference>
<dbReference type="InterPro" id="IPR004468">
    <property type="entry name" value="CTP_synthase"/>
</dbReference>
<dbReference type="SUPFAM" id="SSF52317">
    <property type="entry name" value="Class I glutamine amidotransferase-like"/>
    <property type="match status" value="1"/>
</dbReference>
<dbReference type="NCBIfam" id="NF003792">
    <property type="entry name" value="PRK05380.1"/>
    <property type="match status" value="1"/>
</dbReference>
<dbReference type="GO" id="GO:0097268">
    <property type="term" value="C:cytoophidium"/>
    <property type="evidence" value="ECO:0007669"/>
    <property type="project" value="UniProtKB-ARBA"/>
</dbReference>
<dbReference type="Pfam" id="PF06418">
    <property type="entry name" value="CTP_synth_N"/>
    <property type="match status" value="1"/>
</dbReference>
<feature type="active site" evidence="11">
    <location>
        <position position="512"/>
    </location>
</feature>
<feature type="binding site" evidence="11">
    <location>
        <position position="226"/>
    </location>
    <ligand>
        <name>UTP</name>
        <dbReference type="ChEBI" id="CHEBI:46398"/>
    </ligand>
</feature>
<dbReference type="AlphaFoldDB" id="A0A5C8V397"/>
<evidence type="ECO:0000256" key="5">
    <source>
        <dbReference type="ARBA" id="ARBA00022741"/>
    </source>
</evidence>
<dbReference type="FunFam" id="3.40.50.300:FF:000009">
    <property type="entry name" value="CTP synthase"/>
    <property type="match status" value="1"/>
</dbReference>
<accession>A0A5C8V397</accession>
<feature type="active site" evidence="11">
    <location>
        <position position="510"/>
    </location>
</feature>
<dbReference type="UniPathway" id="UPA00159">
    <property type="reaction ID" value="UER00277"/>
</dbReference>
<keyword evidence="8 11" id="KW-0315">Glutamine amidotransferase</keyword>
<dbReference type="InterPro" id="IPR017456">
    <property type="entry name" value="CTP_synthase_N"/>
</dbReference>
<proteinExistence type="inferred from homology"/>
<feature type="binding site" evidence="11">
    <location>
        <position position="15"/>
    </location>
    <ligand>
        <name>CTP</name>
        <dbReference type="ChEBI" id="CHEBI:37563"/>
        <note>allosteric inhibitor</note>
    </ligand>
</feature>
<comment type="activity regulation">
    <text evidence="11">Allosterically activated by GTP, when glutamine is the substrate; GTP has no effect on the reaction when ammonia is the substrate. The allosteric effector GTP functions by stabilizing the protein conformation that binds the tetrahedral intermediate(s) formed during glutamine hydrolysis. Inhibited by the product CTP, via allosteric rather than competitive inhibition.</text>
</comment>
<dbReference type="GO" id="GO:0005829">
    <property type="term" value="C:cytosol"/>
    <property type="evidence" value="ECO:0007669"/>
    <property type="project" value="TreeGrafter"/>
</dbReference>
<dbReference type="Proteomes" id="UP000321456">
    <property type="component" value="Unassembled WGS sequence"/>
</dbReference>
<evidence type="ECO:0000313" key="14">
    <source>
        <dbReference type="EMBL" id="TXN36233.1"/>
    </source>
</evidence>
<dbReference type="EMBL" id="VRUR01000002">
    <property type="protein sequence ID" value="TXN36233.1"/>
    <property type="molecule type" value="Genomic_DNA"/>
</dbReference>
<evidence type="ECO:0000256" key="4">
    <source>
        <dbReference type="ARBA" id="ARBA00022723"/>
    </source>
</evidence>
<feature type="binding site" evidence="11">
    <location>
        <position position="73"/>
    </location>
    <ligand>
        <name>ATP</name>
        <dbReference type="ChEBI" id="CHEBI:30616"/>
    </ligand>
</feature>
<evidence type="ECO:0000313" key="15">
    <source>
        <dbReference type="Proteomes" id="UP000321456"/>
    </source>
</evidence>
<comment type="caution">
    <text evidence="11">Lacks conserved residue(s) required for the propagation of feature annotation.</text>
</comment>
<keyword evidence="7 11" id="KW-0460">Magnesium</keyword>
<dbReference type="EC" id="6.3.4.2" evidence="11"/>
<feature type="active site" description="Nucleophile; for glutamine hydrolysis" evidence="11">
    <location>
        <position position="384"/>
    </location>
</feature>
<keyword evidence="3 11" id="KW-0436">Ligase</keyword>
<gene>
    <name evidence="11" type="primary">pyrG</name>
    <name evidence="14" type="ORF">FVB32_16935</name>
</gene>
<evidence type="ECO:0000256" key="3">
    <source>
        <dbReference type="ARBA" id="ARBA00022598"/>
    </source>
</evidence>
<dbReference type="PANTHER" id="PTHR11550:SF0">
    <property type="entry name" value="CTP SYNTHASE-RELATED"/>
    <property type="match status" value="1"/>
</dbReference>
<dbReference type="InterPro" id="IPR017926">
    <property type="entry name" value="GATASE"/>
</dbReference>
<comment type="catalytic activity">
    <reaction evidence="10 11">
        <text>UTP + L-glutamine + ATP + H2O = CTP + L-glutamate + ADP + phosphate + 2 H(+)</text>
        <dbReference type="Rhea" id="RHEA:26426"/>
        <dbReference type="ChEBI" id="CHEBI:15377"/>
        <dbReference type="ChEBI" id="CHEBI:15378"/>
        <dbReference type="ChEBI" id="CHEBI:29985"/>
        <dbReference type="ChEBI" id="CHEBI:30616"/>
        <dbReference type="ChEBI" id="CHEBI:37563"/>
        <dbReference type="ChEBI" id="CHEBI:43474"/>
        <dbReference type="ChEBI" id="CHEBI:46398"/>
        <dbReference type="ChEBI" id="CHEBI:58359"/>
        <dbReference type="ChEBI" id="CHEBI:456216"/>
        <dbReference type="EC" id="6.3.4.2"/>
    </reaction>
</comment>
<comment type="catalytic activity">
    <reaction evidence="11">
        <text>UTP + NH4(+) + ATP = CTP + ADP + phosphate + 2 H(+)</text>
        <dbReference type="Rhea" id="RHEA:16597"/>
        <dbReference type="ChEBI" id="CHEBI:15378"/>
        <dbReference type="ChEBI" id="CHEBI:28938"/>
        <dbReference type="ChEBI" id="CHEBI:30616"/>
        <dbReference type="ChEBI" id="CHEBI:37563"/>
        <dbReference type="ChEBI" id="CHEBI:43474"/>
        <dbReference type="ChEBI" id="CHEBI:46398"/>
        <dbReference type="ChEBI" id="CHEBI:456216"/>
    </reaction>
</comment>
<dbReference type="RefSeq" id="WP_147745006.1">
    <property type="nucleotide sequence ID" value="NZ_VRUR01000002.1"/>
</dbReference>
<keyword evidence="15" id="KW-1185">Reference proteome</keyword>
<dbReference type="Gene3D" id="3.40.50.300">
    <property type="entry name" value="P-loop containing nucleotide triphosphate hydrolases"/>
    <property type="match status" value="1"/>
</dbReference>
<reference evidence="14 15" key="1">
    <citation type="submission" date="2019-08" db="EMBL/GenBank/DDBJ databases">
        <title>Professor.</title>
        <authorList>
            <person name="Park J.S."/>
        </authorList>
    </citation>
    <scope>NUCLEOTIDE SEQUENCE [LARGE SCALE GENOMIC DNA]</scope>
    <source>
        <strain evidence="14 15">176CP5-101</strain>
    </source>
</reference>
<comment type="function">
    <text evidence="11">Catalyzes the ATP-dependent amination of UTP to CTP with either L-glutamine or ammonia as the source of nitrogen. Regulates intracellular CTP levels through interactions with the four ribonucleotide triphosphates.</text>
</comment>
<comment type="catalytic activity">
    <reaction evidence="11">
        <text>L-glutamine + H2O = L-glutamate + NH4(+)</text>
        <dbReference type="Rhea" id="RHEA:15889"/>
        <dbReference type="ChEBI" id="CHEBI:15377"/>
        <dbReference type="ChEBI" id="CHEBI:28938"/>
        <dbReference type="ChEBI" id="CHEBI:29985"/>
        <dbReference type="ChEBI" id="CHEBI:58359"/>
    </reaction>
</comment>
<feature type="binding site" evidence="11">
    <location>
        <begin position="150"/>
        <end position="152"/>
    </location>
    <ligand>
        <name>CTP</name>
        <dbReference type="ChEBI" id="CHEBI:37563"/>
        <note>allosteric inhibitor</note>
    </ligand>
</feature>
<evidence type="ECO:0000256" key="11">
    <source>
        <dbReference type="HAMAP-Rule" id="MF_01227"/>
    </source>
</evidence>
<comment type="subunit">
    <text evidence="11">Homotetramer.</text>
</comment>
<feature type="binding site" evidence="11">
    <location>
        <position position="15"/>
    </location>
    <ligand>
        <name>UTP</name>
        <dbReference type="ChEBI" id="CHEBI:46398"/>
    </ligand>
</feature>
<sequence>MSQTKYIFVTGGVTSSLGKGIIAASLAKLLQARGYRTTIQKLDPYINVDPGTLNPYEHGECYVTDDGAETDLDLGHYERFLNVRTSQANNVTTGRIYQSVIEKERRGEFLGKTVQVVPHITNEIKQRIQILGNSGDYDIVITEIGGTVGDIESLPYIEAVRQLLWELGDNNGMVVHLTLVPFLSAAGELKTKPTQHSVKTLMESGIKADILVCRTEHEISDDIKEKLALFCNVKQEAVIQSIDASTIYDVPMLMQEEGLDKVALEKLALPQETEPNLEQWKQFLNKHKNPKNQVTIGLIGKYVELQDSYKSILESFIHAGAANEVKVEIQSIHSEHITEANIDKKMMGLDGILVAPGFGERGIEGKILAVQYARENNIPFLGICLGMQMAVIEFARNVLGLSDANSTEMDEKTSNPVISLMEEQKLVTDMGGTMRLGAWDCQLKEDSLVHGVYGKTDIKERHRHRFEYNNDYKAQMEAAGLVATGLNQKTGLVEVIEIPSHPWFVGVQYHPEYRSTVASPHPLFVGFVKAVLVQKQQQTNASLA</sequence>
<dbReference type="GO" id="GO:0004359">
    <property type="term" value="F:glutaminase activity"/>
    <property type="evidence" value="ECO:0007669"/>
    <property type="project" value="RHEA"/>
</dbReference>
<comment type="pathway">
    <text evidence="1 11">Pyrimidine metabolism; CTP biosynthesis via de novo pathway; CTP from UDP: step 2/2.</text>
</comment>
<dbReference type="NCBIfam" id="TIGR00337">
    <property type="entry name" value="PyrG"/>
    <property type="match status" value="1"/>
</dbReference>
<evidence type="ECO:0000256" key="6">
    <source>
        <dbReference type="ARBA" id="ARBA00022840"/>
    </source>
</evidence>
<dbReference type="CDD" id="cd03113">
    <property type="entry name" value="CTPS_N"/>
    <property type="match status" value="1"/>
</dbReference>
<dbReference type="GO" id="GO:0003883">
    <property type="term" value="F:CTP synthase activity"/>
    <property type="evidence" value="ECO:0007669"/>
    <property type="project" value="UniProtKB-UniRule"/>
</dbReference>
<evidence type="ECO:0000256" key="10">
    <source>
        <dbReference type="ARBA" id="ARBA00047781"/>
    </source>
</evidence>
<feature type="domain" description="CTP synthase N-terminal" evidence="13">
    <location>
        <begin position="5"/>
        <end position="269"/>
    </location>
</feature>
<name>A0A5C8V397_9FLAO</name>
<feature type="binding site" evidence="11">
    <location>
        <begin position="385"/>
        <end position="388"/>
    </location>
    <ligand>
        <name>L-glutamine</name>
        <dbReference type="ChEBI" id="CHEBI:58359"/>
    </ligand>
</feature>
<dbReference type="FunFam" id="3.40.50.880:FF:000002">
    <property type="entry name" value="CTP synthase"/>
    <property type="match status" value="1"/>
</dbReference>
<dbReference type="InterPro" id="IPR029062">
    <property type="entry name" value="Class_I_gatase-like"/>
</dbReference>
<feature type="binding site" evidence="11">
    <location>
        <position position="226"/>
    </location>
    <ligand>
        <name>CTP</name>
        <dbReference type="ChEBI" id="CHEBI:37563"/>
        <note>allosteric inhibitor</note>
    </ligand>
</feature>
<dbReference type="Pfam" id="PF00117">
    <property type="entry name" value="GATase"/>
    <property type="match status" value="1"/>
</dbReference>
<evidence type="ECO:0000259" key="13">
    <source>
        <dbReference type="Pfam" id="PF06418"/>
    </source>
</evidence>
<comment type="miscellaneous">
    <text evidence="11">CTPSs have evolved a hybrid strategy for distinguishing between UTP and CTP. The overlapping regions of the product feedback inhibitory and substrate sites recognize a common feature in both compounds, the triphosphate moiety. To differentiate isosteric substrate and product pyrimidine rings, an additional pocket far from the expected kinase/ligase catalytic site, specifically recognizes the cytosine and ribose portions of the product inhibitor.</text>
</comment>
<evidence type="ECO:0000256" key="7">
    <source>
        <dbReference type="ARBA" id="ARBA00022842"/>
    </source>
</evidence>
<dbReference type="HAMAP" id="MF_01227">
    <property type="entry name" value="PyrG"/>
    <property type="match status" value="1"/>
</dbReference>
<feature type="binding site" evidence="11">
    <location>
        <begin position="190"/>
        <end position="195"/>
    </location>
    <ligand>
        <name>UTP</name>
        <dbReference type="ChEBI" id="CHEBI:46398"/>
    </ligand>
</feature>
<dbReference type="GO" id="GO:0042802">
    <property type="term" value="F:identical protein binding"/>
    <property type="evidence" value="ECO:0007669"/>
    <property type="project" value="TreeGrafter"/>
</dbReference>
<evidence type="ECO:0000256" key="9">
    <source>
        <dbReference type="ARBA" id="ARBA00022975"/>
    </source>
</evidence>
<comment type="similarity">
    <text evidence="2 11">Belongs to the CTP synthase family.</text>
</comment>
<dbReference type="Gene3D" id="3.40.50.880">
    <property type="match status" value="1"/>
</dbReference>
<feature type="binding site" evidence="11">
    <location>
        <position position="465"/>
    </location>
    <ligand>
        <name>L-glutamine</name>
        <dbReference type="ChEBI" id="CHEBI:58359"/>
    </ligand>
</feature>
<dbReference type="PROSITE" id="PS51273">
    <property type="entry name" value="GATASE_TYPE_1"/>
    <property type="match status" value="1"/>
</dbReference>
<dbReference type="GO" id="GO:0005524">
    <property type="term" value="F:ATP binding"/>
    <property type="evidence" value="ECO:0007669"/>
    <property type="project" value="UniProtKB-KW"/>
</dbReference>
<feature type="binding site" evidence="11">
    <location>
        <begin position="16"/>
        <end position="21"/>
    </location>
    <ligand>
        <name>ATP</name>
        <dbReference type="ChEBI" id="CHEBI:30616"/>
    </ligand>
</feature>
<evidence type="ECO:0000256" key="1">
    <source>
        <dbReference type="ARBA" id="ARBA00005171"/>
    </source>
</evidence>
<organism evidence="14 15">
    <name type="scientific">Flagellimonas hymeniacidonis</name>
    <dbReference type="NCBI Taxonomy" id="2603628"/>
    <lineage>
        <taxon>Bacteria</taxon>
        <taxon>Pseudomonadati</taxon>
        <taxon>Bacteroidota</taxon>
        <taxon>Flavobacteriia</taxon>
        <taxon>Flavobacteriales</taxon>
        <taxon>Flavobacteriaceae</taxon>
        <taxon>Flagellimonas</taxon>
    </lineage>
</organism>
<feature type="domain" description="Glutamine amidotransferase" evidence="12">
    <location>
        <begin position="305"/>
        <end position="529"/>
    </location>
</feature>
<feature type="binding site" evidence="11">
    <location>
        <position position="244"/>
    </location>
    <ligand>
        <name>ATP</name>
        <dbReference type="ChEBI" id="CHEBI:30616"/>
    </ligand>
</feature>
<evidence type="ECO:0000256" key="8">
    <source>
        <dbReference type="ARBA" id="ARBA00022962"/>
    </source>
</evidence>
<dbReference type="InterPro" id="IPR033828">
    <property type="entry name" value="GATase1_CTP_Synthase"/>
</dbReference>
<keyword evidence="9 11" id="KW-0665">Pyrimidine biosynthesis</keyword>
<dbReference type="GO" id="GO:0019856">
    <property type="term" value="P:pyrimidine nucleobase biosynthetic process"/>
    <property type="evidence" value="ECO:0007669"/>
    <property type="project" value="TreeGrafter"/>
</dbReference>
<protein>
    <recommendedName>
        <fullName evidence="11">CTP synthase</fullName>
        <ecNumber evidence="11">6.3.4.2</ecNumber>
    </recommendedName>
    <alternativeName>
        <fullName evidence="11">Cytidine 5'-triphosphate synthase</fullName>
    </alternativeName>
    <alternativeName>
        <fullName evidence="11">Cytidine triphosphate synthetase</fullName>
        <shortName evidence="11">CTP synthetase</shortName>
        <shortName evidence="11">CTPS</shortName>
    </alternativeName>
    <alternativeName>
        <fullName evidence="11">UTP--ammonia ligase</fullName>
    </alternativeName>
</protein>
<feature type="binding site" evidence="11">
    <location>
        <position position="408"/>
    </location>
    <ligand>
        <name>L-glutamine</name>
        <dbReference type="ChEBI" id="CHEBI:58359"/>
    </ligand>
</feature>
<comment type="caution">
    <text evidence="14">The sequence shown here is derived from an EMBL/GenBank/DDBJ whole genome shotgun (WGS) entry which is preliminary data.</text>
</comment>
<feature type="binding site" evidence="11">
    <location>
        <position position="56"/>
    </location>
    <ligand>
        <name>L-glutamine</name>
        <dbReference type="ChEBI" id="CHEBI:58359"/>
    </ligand>
</feature>
<keyword evidence="6 11" id="KW-0067">ATP-binding</keyword>
<keyword evidence="5 11" id="KW-0547">Nucleotide-binding</keyword>